<reference evidence="4 5" key="1">
    <citation type="submission" date="2020-07" db="EMBL/GenBank/DDBJ databases">
        <authorList>
            <person name="Criscuolo A."/>
        </authorList>
    </citation>
    <scope>NUCLEOTIDE SEQUENCE [LARGE SCALE GENOMIC DNA]</scope>
    <source>
        <strain evidence="4">CIP111649</strain>
    </source>
</reference>
<dbReference type="GO" id="GO:0016209">
    <property type="term" value="F:antioxidant activity"/>
    <property type="evidence" value="ECO:0007669"/>
    <property type="project" value="InterPro"/>
</dbReference>
<comment type="caution">
    <text evidence="4">The sequence shown here is derived from an EMBL/GenBank/DDBJ whole genome shotgun (WGS) entry which is preliminary data.</text>
</comment>
<dbReference type="InterPro" id="IPR036249">
    <property type="entry name" value="Thioredoxin-like_sf"/>
</dbReference>
<dbReference type="Pfam" id="PF00578">
    <property type="entry name" value="AhpC-TSA"/>
    <property type="match status" value="1"/>
</dbReference>
<sequence length="194" mass="21887">MKSRKVIIAIIFVCFFILIGISIGTVLNISDEELRDQSLKTLQDSEGRDNHHAVGQSLSNLSSEVVLNSDESLDDIISNNEVTVINFFASWCDPCKRETPELIEYAESNAGTDIQIVGVNIDDSDENRDEFLDSYEVSYPVFEFTDEKAITDEYKISLMPTTFFVDSSGEVVRAYIGEISPELITNYVNYVKER</sequence>
<dbReference type="PANTHER" id="PTHR42852">
    <property type="entry name" value="THIOL:DISULFIDE INTERCHANGE PROTEIN DSBE"/>
    <property type="match status" value="1"/>
</dbReference>
<feature type="transmembrane region" description="Helical" evidence="2">
    <location>
        <begin position="6"/>
        <end position="30"/>
    </location>
</feature>
<dbReference type="InterPro" id="IPR050553">
    <property type="entry name" value="Thioredoxin_ResA/DsbE_sf"/>
</dbReference>
<dbReference type="AlphaFoldDB" id="A0A6V7RPP3"/>
<protein>
    <submittedName>
        <fullName evidence="4">Thiol-disulfide oxidoreductase ResA</fullName>
    </submittedName>
</protein>
<dbReference type="Gene3D" id="3.40.30.10">
    <property type="entry name" value="Glutaredoxin"/>
    <property type="match status" value="1"/>
</dbReference>
<evidence type="ECO:0000256" key="2">
    <source>
        <dbReference type="SAM" id="Phobius"/>
    </source>
</evidence>
<keyword evidence="2" id="KW-0472">Membrane</keyword>
<evidence type="ECO:0000256" key="1">
    <source>
        <dbReference type="ARBA" id="ARBA00023157"/>
    </source>
</evidence>
<dbReference type="EMBL" id="CAJEWD010000008">
    <property type="protein sequence ID" value="CAD2080254.1"/>
    <property type="molecule type" value="Genomic_DNA"/>
</dbReference>
<evidence type="ECO:0000313" key="5">
    <source>
        <dbReference type="Proteomes" id="UP000589351"/>
    </source>
</evidence>
<feature type="domain" description="Thioredoxin" evidence="3">
    <location>
        <begin position="52"/>
        <end position="193"/>
    </location>
</feature>
<dbReference type="CDD" id="cd02966">
    <property type="entry name" value="TlpA_like_family"/>
    <property type="match status" value="1"/>
</dbReference>
<dbReference type="PANTHER" id="PTHR42852:SF17">
    <property type="entry name" value="THIOREDOXIN-LIKE PROTEIN HI_1115"/>
    <property type="match status" value="1"/>
</dbReference>
<keyword evidence="5" id="KW-1185">Reference proteome</keyword>
<keyword evidence="2" id="KW-0812">Transmembrane</keyword>
<dbReference type="PROSITE" id="PS51352">
    <property type="entry name" value="THIOREDOXIN_2"/>
    <property type="match status" value="1"/>
</dbReference>
<dbReference type="InterPro" id="IPR013766">
    <property type="entry name" value="Thioredoxin_domain"/>
</dbReference>
<proteinExistence type="predicted"/>
<dbReference type="GO" id="GO:0016491">
    <property type="term" value="F:oxidoreductase activity"/>
    <property type="evidence" value="ECO:0007669"/>
    <property type="project" value="InterPro"/>
</dbReference>
<gene>
    <name evidence="4" type="primary">resA_3</name>
    <name evidence="4" type="ORF">JEODO184_01892</name>
</gene>
<organism evidence="4 5">
    <name type="scientific">Jeotgalicoccus meleagridis</name>
    <dbReference type="NCBI Taxonomy" id="2759181"/>
    <lineage>
        <taxon>Bacteria</taxon>
        <taxon>Bacillati</taxon>
        <taxon>Bacillota</taxon>
        <taxon>Bacilli</taxon>
        <taxon>Bacillales</taxon>
        <taxon>Staphylococcaceae</taxon>
        <taxon>Jeotgalicoccus</taxon>
    </lineage>
</organism>
<evidence type="ECO:0000313" key="4">
    <source>
        <dbReference type="EMBL" id="CAD2080254.1"/>
    </source>
</evidence>
<name>A0A6V7RPP3_9STAP</name>
<keyword evidence="2" id="KW-1133">Transmembrane helix</keyword>
<dbReference type="SUPFAM" id="SSF52833">
    <property type="entry name" value="Thioredoxin-like"/>
    <property type="match status" value="1"/>
</dbReference>
<dbReference type="Proteomes" id="UP000589351">
    <property type="component" value="Unassembled WGS sequence"/>
</dbReference>
<evidence type="ECO:0000259" key="3">
    <source>
        <dbReference type="PROSITE" id="PS51352"/>
    </source>
</evidence>
<accession>A0A6V7RPP3</accession>
<dbReference type="InterPro" id="IPR000866">
    <property type="entry name" value="AhpC/TSA"/>
</dbReference>
<keyword evidence="1" id="KW-1015">Disulfide bond</keyword>